<evidence type="ECO:0000256" key="5">
    <source>
        <dbReference type="ARBA" id="ARBA00022801"/>
    </source>
</evidence>
<feature type="domain" description="PA" evidence="11">
    <location>
        <begin position="399"/>
        <end position="467"/>
    </location>
</feature>
<evidence type="ECO:0000313" key="14">
    <source>
        <dbReference type="Proteomes" id="UP000219338"/>
    </source>
</evidence>
<dbReference type="InterPro" id="IPR034187">
    <property type="entry name" value="Peptidases_S8_5"/>
</dbReference>
<gene>
    <name evidence="13" type="ORF">ARMOST_00287</name>
</gene>
<keyword evidence="2" id="KW-0964">Secreted</keyword>
<dbReference type="CDD" id="cd07489">
    <property type="entry name" value="Peptidases_S8_5"/>
    <property type="match status" value="1"/>
</dbReference>
<dbReference type="SUPFAM" id="SSF52743">
    <property type="entry name" value="Subtilisin-like"/>
    <property type="match status" value="1"/>
</dbReference>
<reference evidence="14" key="1">
    <citation type="journal article" date="2017" name="Nat. Ecol. Evol.">
        <title>Genome expansion and lineage-specific genetic innovations in the forest pathogenic fungi Armillaria.</title>
        <authorList>
            <person name="Sipos G."/>
            <person name="Prasanna A.N."/>
            <person name="Walter M.C."/>
            <person name="O'Connor E."/>
            <person name="Balint B."/>
            <person name="Krizsan K."/>
            <person name="Kiss B."/>
            <person name="Hess J."/>
            <person name="Varga T."/>
            <person name="Slot J."/>
            <person name="Riley R."/>
            <person name="Boka B."/>
            <person name="Rigling D."/>
            <person name="Barry K."/>
            <person name="Lee J."/>
            <person name="Mihaltcheva S."/>
            <person name="LaButti K."/>
            <person name="Lipzen A."/>
            <person name="Waldron R."/>
            <person name="Moloney N.M."/>
            <person name="Sperisen C."/>
            <person name="Kredics L."/>
            <person name="Vagvoelgyi C."/>
            <person name="Patrignani A."/>
            <person name="Fitzpatrick D."/>
            <person name="Nagy I."/>
            <person name="Doyle S."/>
            <person name="Anderson J.B."/>
            <person name="Grigoriev I.V."/>
            <person name="Gueldener U."/>
            <person name="Muensterkoetter M."/>
            <person name="Nagy L.G."/>
        </authorList>
    </citation>
    <scope>NUCLEOTIDE SEQUENCE [LARGE SCALE GENOMIC DNA]</scope>
    <source>
        <strain evidence="14">C18/9</strain>
    </source>
</reference>
<dbReference type="PRINTS" id="PR00723">
    <property type="entry name" value="SUBTILISIN"/>
</dbReference>
<evidence type="ECO:0000259" key="12">
    <source>
        <dbReference type="Pfam" id="PF06280"/>
    </source>
</evidence>
<feature type="chain" id="PRO_5012176523" description="Subtilisin-like protease" evidence="9">
    <location>
        <begin position="21"/>
        <end position="926"/>
    </location>
</feature>
<keyword evidence="5 8" id="KW-0378">Hydrolase</keyword>
<dbReference type="InterPro" id="IPR000209">
    <property type="entry name" value="Peptidase_S8/S53_dom"/>
</dbReference>
<dbReference type="Pfam" id="PF02225">
    <property type="entry name" value="PA"/>
    <property type="match status" value="1"/>
</dbReference>
<dbReference type="GO" id="GO:0006508">
    <property type="term" value="P:proteolysis"/>
    <property type="evidence" value="ECO:0007669"/>
    <property type="project" value="UniProtKB-KW"/>
</dbReference>
<evidence type="ECO:0000259" key="11">
    <source>
        <dbReference type="Pfam" id="PF02225"/>
    </source>
</evidence>
<evidence type="ECO:0000256" key="7">
    <source>
        <dbReference type="PROSITE-ProRule" id="PRU01240"/>
    </source>
</evidence>
<evidence type="ECO:0000259" key="10">
    <source>
        <dbReference type="Pfam" id="PF00082"/>
    </source>
</evidence>
<dbReference type="AlphaFoldDB" id="A0A284QKQ2"/>
<name>A0A284QKQ2_ARMOS</name>
<dbReference type="InterPro" id="IPR023827">
    <property type="entry name" value="Peptidase_S8_Asp-AS"/>
</dbReference>
<accession>A0A284QKQ2</accession>
<dbReference type="GO" id="GO:0004252">
    <property type="term" value="F:serine-type endopeptidase activity"/>
    <property type="evidence" value="ECO:0007669"/>
    <property type="project" value="InterPro"/>
</dbReference>
<evidence type="ECO:0000256" key="1">
    <source>
        <dbReference type="ARBA" id="ARBA00011073"/>
    </source>
</evidence>
<sequence length="926" mass="98363">MRISSLRPLIPIFFAWCSLASFPLSSVRKETNLPIAANKFIVELDSVADITGKRSGFSVHERFYASLNERAVRFQVDKEFDVPKIFNSLDVAHLLSNVEGIKSVRPVQLYNRPAPVFSHVVTGINDAAIPPDSQSTHILTGVDKLHAAGITGAGIKIGILDTGIDYTHPLLGGGFGPGFKVVGGYDLVGDNFDGMNAPVPDSDPLDQCEDQAMEPMSLCVFPVLLEQDTYQRNAKYSQGIIAADPINAYNISGVAYSSSISAYRIFGCEGYVTDDVIIDALIMGYKDGQDILTLSLGGAAGWTESASSVVASRIAATGKIVTIAAGNDGSYGSWFSSGPGNGINVISVASLDNTAIPLQNATVGGVVHNPITYFETFPFPITEALPIYAISNDTGVLDDACSALPDSTPDLSSFLVIVRRGTCAFTQKLANIAAKGATVAFIYDNGNGFAGISVGNFAATLIQAADGEFLVSQFAAGVPVTISFPQSGGSYSYPNPAGGLISSFTRYFLILAHKHILTCPSYGPTNDFFFKPAIAAPGGDILSTLPVNLGSFGVESGTSMATPFVAGCAALLLSVKGKDPSIGKTARTLFETTATLVSSSHTDGDPWQTVTQQGAGLINVYNAVHSTTIVSPGELTLNDTANFQGLQQFTVQNTGKNVKSYQLSHVPAGTAITIRPGTFFPALGPVPLTSDQAKVWLSQTKFTLRPGQKRTIVASFTAPSGLDSSLLPVYSGFIQVSSGGETTHVSYMGLAASLKDQQVIDNTDFLFDVPLPLILDAYGHVQTGPINYTFANSNDYPSLLFRLAFGTPLLRIDLVESTIDFEPTLNSRALDPGHFFTFPHTHNGGSFARVKIVGPLAELDFFSRNDEDPDNFGYNTIAMKSPVFANGTSIPNGSYKFLLRALKVTGDPKQEEDFESWLSPITGIVA</sequence>
<evidence type="ECO:0000256" key="3">
    <source>
        <dbReference type="ARBA" id="ARBA00022670"/>
    </source>
</evidence>
<evidence type="ECO:0000256" key="9">
    <source>
        <dbReference type="SAM" id="SignalP"/>
    </source>
</evidence>
<dbReference type="InterPro" id="IPR003137">
    <property type="entry name" value="PA_domain"/>
</dbReference>
<protein>
    <recommendedName>
        <fullName evidence="15">Subtilisin-like protease</fullName>
    </recommendedName>
</protein>
<dbReference type="GO" id="GO:0016020">
    <property type="term" value="C:membrane"/>
    <property type="evidence" value="ECO:0007669"/>
    <property type="project" value="InterPro"/>
</dbReference>
<feature type="signal peptide" evidence="9">
    <location>
        <begin position="1"/>
        <end position="20"/>
    </location>
</feature>
<evidence type="ECO:0000256" key="6">
    <source>
        <dbReference type="ARBA" id="ARBA00022825"/>
    </source>
</evidence>
<keyword evidence="6 8" id="KW-0720">Serine protease</keyword>
<dbReference type="Gene3D" id="3.50.30.30">
    <property type="match status" value="1"/>
</dbReference>
<evidence type="ECO:0000313" key="13">
    <source>
        <dbReference type="EMBL" id="SJK97038.1"/>
    </source>
</evidence>
<dbReference type="PROSITE" id="PS51892">
    <property type="entry name" value="SUBTILASE"/>
    <property type="match status" value="1"/>
</dbReference>
<feature type="domain" description="C5a peptidase/Subtilisin-like protease SBT2-like Fn3-like" evidence="12">
    <location>
        <begin position="636"/>
        <end position="742"/>
    </location>
</feature>
<dbReference type="PROSITE" id="PS00136">
    <property type="entry name" value="SUBTILASE_ASP"/>
    <property type="match status" value="1"/>
</dbReference>
<organism evidence="13 14">
    <name type="scientific">Armillaria ostoyae</name>
    <name type="common">Armillaria root rot fungus</name>
    <dbReference type="NCBI Taxonomy" id="47428"/>
    <lineage>
        <taxon>Eukaryota</taxon>
        <taxon>Fungi</taxon>
        <taxon>Dikarya</taxon>
        <taxon>Basidiomycota</taxon>
        <taxon>Agaricomycotina</taxon>
        <taxon>Agaricomycetes</taxon>
        <taxon>Agaricomycetidae</taxon>
        <taxon>Agaricales</taxon>
        <taxon>Marasmiineae</taxon>
        <taxon>Physalacriaceae</taxon>
        <taxon>Armillaria</taxon>
    </lineage>
</organism>
<dbReference type="PROSITE" id="PS00138">
    <property type="entry name" value="SUBTILASE_SER"/>
    <property type="match status" value="1"/>
</dbReference>
<evidence type="ECO:0000256" key="2">
    <source>
        <dbReference type="ARBA" id="ARBA00022512"/>
    </source>
</evidence>
<dbReference type="OrthoDB" id="206201at2759"/>
<dbReference type="EMBL" id="FUEG01000001">
    <property type="protein sequence ID" value="SJK97038.1"/>
    <property type="molecule type" value="Genomic_DNA"/>
</dbReference>
<dbReference type="OMA" id="DCADFFA"/>
<keyword evidence="4 9" id="KW-0732">Signal</keyword>
<dbReference type="Pfam" id="PF00082">
    <property type="entry name" value="Peptidase_S8"/>
    <property type="match status" value="1"/>
</dbReference>
<dbReference type="Gene3D" id="3.40.50.200">
    <property type="entry name" value="Peptidase S8/S53 domain"/>
    <property type="match status" value="1"/>
</dbReference>
<keyword evidence="3 8" id="KW-0645">Protease</keyword>
<dbReference type="InterPro" id="IPR050131">
    <property type="entry name" value="Peptidase_S8_subtilisin-like"/>
</dbReference>
<dbReference type="InterPro" id="IPR010435">
    <property type="entry name" value="C5a/SBT2-like_Fn3"/>
</dbReference>
<dbReference type="CDD" id="cd02124">
    <property type="entry name" value="PA_PoS1_like"/>
    <property type="match status" value="1"/>
</dbReference>
<dbReference type="InterPro" id="IPR015500">
    <property type="entry name" value="Peptidase_S8_subtilisin-rel"/>
</dbReference>
<dbReference type="Pfam" id="PF06280">
    <property type="entry name" value="fn3_5"/>
    <property type="match status" value="1"/>
</dbReference>
<dbReference type="Proteomes" id="UP000219338">
    <property type="component" value="Unassembled WGS sequence"/>
</dbReference>
<dbReference type="PANTHER" id="PTHR43806">
    <property type="entry name" value="PEPTIDASE S8"/>
    <property type="match status" value="1"/>
</dbReference>
<dbReference type="PANTHER" id="PTHR43806:SF66">
    <property type="entry name" value="SERIN ENDOPEPTIDASE"/>
    <property type="match status" value="1"/>
</dbReference>
<keyword evidence="2" id="KW-0134">Cell wall</keyword>
<comment type="caution">
    <text evidence="7">Lacks conserved residue(s) required for the propagation of feature annotation.</text>
</comment>
<evidence type="ECO:0000256" key="4">
    <source>
        <dbReference type="ARBA" id="ARBA00022729"/>
    </source>
</evidence>
<dbReference type="STRING" id="47428.A0A284QKQ2"/>
<dbReference type="GO" id="GO:0005615">
    <property type="term" value="C:extracellular space"/>
    <property type="evidence" value="ECO:0007669"/>
    <property type="project" value="TreeGrafter"/>
</dbReference>
<feature type="domain" description="Peptidase S8/S53" evidence="10">
    <location>
        <begin position="152"/>
        <end position="602"/>
    </location>
</feature>
<proteinExistence type="inferred from homology"/>
<dbReference type="InterPro" id="IPR023828">
    <property type="entry name" value="Peptidase_S8_Ser-AS"/>
</dbReference>
<evidence type="ECO:0008006" key="15">
    <source>
        <dbReference type="Google" id="ProtNLM"/>
    </source>
</evidence>
<dbReference type="InterPro" id="IPR036852">
    <property type="entry name" value="Peptidase_S8/S53_dom_sf"/>
</dbReference>
<keyword evidence="14" id="KW-1185">Reference proteome</keyword>
<evidence type="ECO:0000256" key="8">
    <source>
        <dbReference type="RuleBase" id="RU003355"/>
    </source>
</evidence>
<comment type="similarity">
    <text evidence="1 7 8">Belongs to the peptidase S8 family.</text>
</comment>